<dbReference type="AlphaFoldDB" id="A0A4S4MYR9"/>
<evidence type="ECO:0000313" key="3">
    <source>
        <dbReference type="Proteomes" id="UP000308730"/>
    </source>
</evidence>
<evidence type="ECO:0000259" key="1">
    <source>
        <dbReference type="PROSITE" id="PS50404"/>
    </source>
</evidence>
<dbReference type="GO" id="GO:0006559">
    <property type="term" value="P:L-phenylalanine catabolic process"/>
    <property type="evidence" value="ECO:0007669"/>
    <property type="project" value="TreeGrafter"/>
</dbReference>
<evidence type="ECO:0000313" key="2">
    <source>
        <dbReference type="EMBL" id="THH30531.1"/>
    </source>
</evidence>
<dbReference type="PROSITE" id="PS50404">
    <property type="entry name" value="GST_NTER"/>
    <property type="match status" value="1"/>
</dbReference>
<proteinExistence type="predicted"/>
<dbReference type="Proteomes" id="UP000308730">
    <property type="component" value="Unassembled WGS sequence"/>
</dbReference>
<dbReference type="SUPFAM" id="SSF52833">
    <property type="entry name" value="Thioredoxin-like"/>
    <property type="match status" value="1"/>
</dbReference>
<dbReference type="GO" id="GO:0004364">
    <property type="term" value="F:glutathione transferase activity"/>
    <property type="evidence" value="ECO:0007669"/>
    <property type="project" value="TreeGrafter"/>
</dbReference>
<dbReference type="GO" id="GO:0006749">
    <property type="term" value="P:glutathione metabolic process"/>
    <property type="evidence" value="ECO:0007669"/>
    <property type="project" value="TreeGrafter"/>
</dbReference>
<dbReference type="Pfam" id="PF22041">
    <property type="entry name" value="GST_C_7"/>
    <property type="match status" value="1"/>
</dbReference>
<name>A0A4S4MYR9_9APHY</name>
<feature type="domain" description="GST N-terminal" evidence="1">
    <location>
        <begin position="9"/>
        <end position="101"/>
    </location>
</feature>
<keyword evidence="3" id="KW-1185">Reference proteome</keyword>
<dbReference type="InterPro" id="IPR036282">
    <property type="entry name" value="Glutathione-S-Trfase_C_sf"/>
</dbReference>
<dbReference type="Gene3D" id="3.40.30.10">
    <property type="entry name" value="Glutaredoxin"/>
    <property type="match status" value="1"/>
</dbReference>
<dbReference type="Pfam" id="PF13409">
    <property type="entry name" value="GST_N_2"/>
    <property type="match status" value="1"/>
</dbReference>
<sequence length="251" mass="28556">MSEIIFYDIPSKTQTNAWSPNTWNTRFTLNLKGLKYRTEWVEYPDIEASCKKIGAGQTSTKSDGVTPHYTLPVIYDPSTKTVVADSFAIAEYLDTTYPNTPLVFPKNTRALHAAYSDAFNDALMMPLYSLSVLPTALTLNPSSYEYFRRTREVSFGKKLEEVAPEDERGEEVWAKLEAGFAKIASWLEKNKEKPFVGGDKITYADIEIAGRLIWAKIVMGEDSKGWQRIKAIDGGRWDRYLQQFDKYTTVV</sequence>
<dbReference type="OrthoDB" id="4951845at2759"/>
<dbReference type="EMBL" id="SGPM01000077">
    <property type="protein sequence ID" value="THH30531.1"/>
    <property type="molecule type" value="Genomic_DNA"/>
</dbReference>
<dbReference type="SUPFAM" id="SSF47616">
    <property type="entry name" value="GST C-terminal domain-like"/>
    <property type="match status" value="1"/>
</dbReference>
<dbReference type="GO" id="GO:0016034">
    <property type="term" value="F:maleylacetoacetate isomerase activity"/>
    <property type="evidence" value="ECO:0007669"/>
    <property type="project" value="TreeGrafter"/>
</dbReference>
<gene>
    <name evidence="2" type="ORF">EUX98_g3651</name>
</gene>
<dbReference type="InterPro" id="IPR004045">
    <property type="entry name" value="Glutathione_S-Trfase_N"/>
</dbReference>
<dbReference type="InterPro" id="IPR036249">
    <property type="entry name" value="Thioredoxin-like_sf"/>
</dbReference>
<comment type="caution">
    <text evidence="2">The sequence shown here is derived from an EMBL/GenBank/DDBJ whole genome shotgun (WGS) entry which is preliminary data.</text>
</comment>
<dbReference type="PANTHER" id="PTHR42673">
    <property type="entry name" value="MALEYLACETOACETATE ISOMERASE"/>
    <property type="match status" value="1"/>
</dbReference>
<protein>
    <recommendedName>
        <fullName evidence="1">GST N-terminal domain-containing protein</fullName>
    </recommendedName>
</protein>
<reference evidence="2 3" key="1">
    <citation type="submission" date="2019-02" db="EMBL/GenBank/DDBJ databases">
        <title>Genome sequencing of the rare red list fungi Antrodiella citrinella (Flaviporus citrinellus).</title>
        <authorList>
            <person name="Buettner E."/>
            <person name="Kellner H."/>
        </authorList>
    </citation>
    <scope>NUCLEOTIDE SEQUENCE [LARGE SCALE GENOMIC DNA]</scope>
    <source>
        <strain evidence="2 3">DSM 108506</strain>
    </source>
</reference>
<organism evidence="2 3">
    <name type="scientific">Antrodiella citrinella</name>
    <dbReference type="NCBI Taxonomy" id="2447956"/>
    <lineage>
        <taxon>Eukaryota</taxon>
        <taxon>Fungi</taxon>
        <taxon>Dikarya</taxon>
        <taxon>Basidiomycota</taxon>
        <taxon>Agaricomycotina</taxon>
        <taxon>Agaricomycetes</taxon>
        <taxon>Polyporales</taxon>
        <taxon>Steccherinaceae</taxon>
        <taxon>Antrodiella</taxon>
    </lineage>
</organism>
<dbReference type="PANTHER" id="PTHR42673:SF4">
    <property type="entry name" value="MALEYLACETOACETATE ISOMERASE"/>
    <property type="match status" value="1"/>
</dbReference>
<accession>A0A4S4MYR9</accession>
<dbReference type="Gene3D" id="1.20.1050.10">
    <property type="match status" value="1"/>
</dbReference>
<dbReference type="InterPro" id="IPR054416">
    <property type="entry name" value="GST_UstS-like_C"/>
</dbReference>